<accession>A0A6J4MK13</accession>
<name>A0A6J4MK13_9ACTN</name>
<sequence length="69" mass="7782">GPRRRTAAQAAEEVIGDRGSAGERAGRGGHWPQGAARRGHRRDPRRDRRRAGVQRRGLREVLHPEGWRV</sequence>
<proteinExistence type="predicted"/>
<protein>
    <submittedName>
        <fullName evidence="2">Prokaryotic ubiquitin-like protein Pup</fullName>
    </submittedName>
</protein>
<feature type="non-terminal residue" evidence="2">
    <location>
        <position position="1"/>
    </location>
</feature>
<organism evidence="2">
    <name type="scientific">uncultured Nocardioidaceae bacterium</name>
    <dbReference type="NCBI Taxonomy" id="253824"/>
    <lineage>
        <taxon>Bacteria</taxon>
        <taxon>Bacillati</taxon>
        <taxon>Actinomycetota</taxon>
        <taxon>Actinomycetes</taxon>
        <taxon>Propionibacteriales</taxon>
        <taxon>Nocardioidaceae</taxon>
        <taxon>environmental samples</taxon>
    </lineage>
</organism>
<feature type="region of interest" description="Disordered" evidence="1">
    <location>
        <begin position="1"/>
        <end position="57"/>
    </location>
</feature>
<feature type="compositionally biased region" description="Basic residues" evidence="1">
    <location>
        <begin position="37"/>
        <end position="53"/>
    </location>
</feature>
<dbReference type="AlphaFoldDB" id="A0A6J4MK13"/>
<feature type="non-terminal residue" evidence="2">
    <location>
        <position position="69"/>
    </location>
</feature>
<evidence type="ECO:0000313" key="2">
    <source>
        <dbReference type="EMBL" id="CAA9361540.1"/>
    </source>
</evidence>
<gene>
    <name evidence="2" type="ORF">AVDCRST_MAG72-2290</name>
</gene>
<reference evidence="2" key="1">
    <citation type="submission" date="2020-02" db="EMBL/GenBank/DDBJ databases">
        <authorList>
            <person name="Meier V. D."/>
        </authorList>
    </citation>
    <scope>NUCLEOTIDE SEQUENCE</scope>
    <source>
        <strain evidence="2">AVDCRST_MAG72</strain>
    </source>
</reference>
<evidence type="ECO:0000256" key="1">
    <source>
        <dbReference type="SAM" id="MobiDB-lite"/>
    </source>
</evidence>
<dbReference type="EMBL" id="CADCUJ010000095">
    <property type="protein sequence ID" value="CAA9361540.1"/>
    <property type="molecule type" value="Genomic_DNA"/>
</dbReference>